<evidence type="ECO:0000256" key="6">
    <source>
        <dbReference type="ARBA" id="ARBA00023136"/>
    </source>
</evidence>
<evidence type="ECO:0000313" key="10">
    <source>
        <dbReference type="Proteomes" id="UP000216947"/>
    </source>
</evidence>
<evidence type="ECO:0000259" key="8">
    <source>
        <dbReference type="Pfam" id="PF06808"/>
    </source>
</evidence>
<comment type="subunit">
    <text evidence="7">The complex comprises the extracytoplasmic solute receptor protein and the two transmembrane proteins.</text>
</comment>
<dbReference type="GO" id="GO:0022857">
    <property type="term" value="F:transmembrane transporter activity"/>
    <property type="evidence" value="ECO:0007669"/>
    <property type="project" value="UniProtKB-UniRule"/>
</dbReference>
<dbReference type="PANTHER" id="PTHR33362">
    <property type="entry name" value="SIALIC ACID TRAP TRANSPORTER PERMEASE PROTEIN SIAT-RELATED"/>
    <property type="match status" value="1"/>
</dbReference>
<evidence type="ECO:0000256" key="3">
    <source>
        <dbReference type="ARBA" id="ARBA00022519"/>
    </source>
</evidence>
<comment type="similarity">
    <text evidence="7">Belongs to the TRAP transporter large permease family.</text>
</comment>
<keyword evidence="3 7" id="KW-0997">Cell inner membrane</keyword>
<keyword evidence="5 7" id="KW-1133">Transmembrane helix</keyword>
<reference evidence="10" key="1">
    <citation type="submission" date="2017-05" db="EMBL/GenBank/DDBJ databases">
        <title>Complete and WGS of Bordetella genogroups.</title>
        <authorList>
            <person name="Spilker T."/>
            <person name="Lipuma J."/>
        </authorList>
    </citation>
    <scope>NUCLEOTIDE SEQUENCE [LARGE SCALE GENOMIC DNA]</scope>
    <source>
        <strain evidence="10">AU18089</strain>
    </source>
</reference>
<proteinExistence type="inferred from homology"/>
<evidence type="ECO:0000256" key="4">
    <source>
        <dbReference type="ARBA" id="ARBA00022692"/>
    </source>
</evidence>
<dbReference type="EMBL" id="NEVK01000004">
    <property type="protein sequence ID" value="OZI22482.1"/>
    <property type="molecule type" value="Genomic_DNA"/>
</dbReference>
<dbReference type="NCBIfam" id="TIGR00786">
    <property type="entry name" value="dctM"/>
    <property type="match status" value="1"/>
</dbReference>
<evidence type="ECO:0000256" key="5">
    <source>
        <dbReference type="ARBA" id="ARBA00022989"/>
    </source>
</evidence>
<comment type="caution">
    <text evidence="7">Lacks conserved residue(s) required for the propagation of feature annotation.</text>
</comment>
<evidence type="ECO:0000256" key="2">
    <source>
        <dbReference type="ARBA" id="ARBA00022475"/>
    </source>
</evidence>
<feature type="transmembrane region" description="Helical" evidence="7">
    <location>
        <begin position="95"/>
        <end position="120"/>
    </location>
</feature>
<feature type="transmembrane region" description="Helical" evidence="7">
    <location>
        <begin position="140"/>
        <end position="160"/>
    </location>
</feature>
<feature type="transmembrane region" description="Helical" evidence="7">
    <location>
        <begin position="56"/>
        <end position="74"/>
    </location>
</feature>
<keyword evidence="4 7" id="KW-0812">Transmembrane</keyword>
<feature type="transmembrane region" description="Helical" evidence="7">
    <location>
        <begin position="172"/>
        <end position="193"/>
    </location>
</feature>
<evidence type="ECO:0000256" key="1">
    <source>
        <dbReference type="ARBA" id="ARBA00004429"/>
    </source>
</evidence>
<protein>
    <recommendedName>
        <fullName evidence="7">TRAP transporter large permease protein</fullName>
    </recommendedName>
</protein>
<comment type="function">
    <text evidence="7">Part of the tripartite ATP-independent periplasmic (TRAP) transport system.</text>
</comment>
<dbReference type="RefSeq" id="WP_026641354.1">
    <property type="nucleotide sequence ID" value="NZ_NEVI01000013.1"/>
</dbReference>
<gene>
    <name evidence="9" type="ORF">CAL19_08070</name>
</gene>
<dbReference type="Pfam" id="PF06808">
    <property type="entry name" value="DctM"/>
    <property type="match status" value="1"/>
</dbReference>
<dbReference type="PANTHER" id="PTHR33362:SF2">
    <property type="entry name" value="TRAP TRANSPORTER LARGE PERMEASE PROTEIN"/>
    <property type="match status" value="1"/>
</dbReference>
<keyword evidence="6 7" id="KW-0472">Membrane</keyword>
<sequence>MSMGALFLMGVFTVTVLIDMPIAFGLVLSCLAYLAVYDTAPMMLAAQQYVAGLDSFTLLAIPLFILAAQLMNGAGLTQRIVRLCAAIVGDIRGGLAVVAVLACMMFGALSGSGVADVIAIGSLLLPAMARSGYDKGFSCALVGSAGAASTIIPPSIVLIVYGTITDTSVGKLFLAGIIPGILLGISLIVVAIWQARKYNWAGGDPFSWAELRSALAGALPALMVPVLIVGGIRMGVFTATEAASSAIVYALLVGFFWYRSLTLRTVWESLKSTGEGSAAILLLIGASGLFAWILVAEQVPQALSQMLVHFTDSKTAVLLILTVVLLLLGTFMEAIPVIIIVAPVVMPVLAHYNIDPVHFGILLSINMAIGANTPPVGVDLMAACKIGGINMMQTLRPLTWMMLAMTAVMLLLTFVPELVLYLPRHVQ</sequence>
<keyword evidence="10" id="KW-1185">Reference proteome</keyword>
<evidence type="ECO:0000313" key="9">
    <source>
        <dbReference type="EMBL" id="OZI22482.1"/>
    </source>
</evidence>
<comment type="subcellular location">
    <subcellularLocation>
        <location evidence="1 7">Cell inner membrane</location>
        <topology evidence="1 7">Multi-pass membrane protein</topology>
    </subcellularLocation>
</comment>
<dbReference type="InterPro" id="IPR010656">
    <property type="entry name" value="DctM"/>
</dbReference>
<dbReference type="AlphaFoldDB" id="A0A261RCS0"/>
<dbReference type="GO" id="GO:0005886">
    <property type="term" value="C:plasma membrane"/>
    <property type="evidence" value="ECO:0007669"/>
    <property type="project" value="UniProtKB-SubCell"/>
</dbReference>
<evidence type="ECO:0000256" key="7">
    <source>
        <dbReference type="RuleBase" id="RU369079"/>
    </source>
</evidence>
<dbReference type="InterPro" id="IPR004681">
    <property type="entry name" value="TRAP_DctM"/>
</dbReference>
<feature type="domain" description="TRAP C4-dicarboxylate transport system permease DctM subunit" evidence="8">
    <location>
        <begin position="10"/>
        <end position="418"/>
    </location>
</feature>
<name>A0A261RCS0_9BORD</name>
<feature type="transmembrane region" description="Helical" evidence="7">
    <location>
        <begin position="213"/>
        <end position="232"/>
    </location>
</feature>
<accession>A0A261RCS0</accession>
<feature type="transmembrane region" description="Helical" evidence="7">
    <location>
        <begin position="239"/>
        <end position="258"/>
    </location>
</feature>
<feature type="transmembrane region" description="Helical" evidence="7">
    <location>
        <begin position="400"/>
        <end position="422"/>
    </location>
</feature>
<keyword evidence="7" id="KW-0813">Transport</keyword>
<dbReference type="Proteomes" id="UP000216947">
    <property type="component" value="Unassembled WGS sequence"/>
</dbReference>
<organism evidence="9 10">
    <name type="scientific">Bordetella genomosp. 7</name>
    <dbReference type="NCBI Taxonomy" id="1416805"/>
    <lineage>
        <taxon>Bacteria</taxon>
        <taxon>Pseudomonadati</taxon>
        <taxon>Pseudomonadota</taxon>
        <taxon>Betaproteobacteria</taxon>
        <taxon>Burkholderiales</taxon>
        <taxon>Alcaligenaceae</taxon>
        <taxon>Bordetella</taxon>
    </lineage>
</organism>
<dbReference type="OrthoDB" id="9777699at2"/>
<feature type="transmembrane region" description="Helical" evidence="7">
    <location>
        <begin position="7"/>
        <end position="36"/>
    </location>
</feature>
<feature type="transmembrane region" description="Helical" evidence="7">
    <location>
        <begin position="316"/>
        <end position="342"/>
    </location>
</feature>
<keyword evidence="2" id="KW-1003">Cell membrane</keyword>
<dbReference type="PIRSF" id="PIRSF006066">
    <property type="entry name" value="HI0050"/>
    <property type="match status" value="1"/>
</dbReference>
<comment type="caution">
    <text evidence="9">The sequence shown here is derived from an EMBL/GenBank/DDBJ whole genome shotgun (WGS) entry which is preliminary data.</text>
</comment>
<feature type="transmembrane region" description="Helical" evidence="7">
    <location>
        <begin position="278"/>
        <end position="295"/>
    </location>
</feature>